<feature type="region of interest" description="Disordered" evidence="3">
    <location>
        <begin position="108"/>
        <end position="139"/>
    </location>
</feature>
<dbReference type="GO" id="GO:0015630">
    <property type="term" value="C:microtubule cytoskeleton"/>
    <property type="evidence" value="ECO:0007669"/>
    <property type="project" value="TreeGrafter"/>
</dbReference>
<dbReference type="PANTHER" id="PTHR15073:SF5">
    <property type="entry name" value="MAP7 DOMAIN-CONTAINING PROTEIN 3"/>
    <property type="match status" value="1"/>
</dbReference>
<evidence type="ECO:0000313" key="4">
    <source>
        <dbReference type="RefSeq" id="XP_020007487.1"/>
    </source>
</evidence>
<feature type="compositionally biased region" description="Low complexity" evidence="3">
    <location>
        <begin position="346"/>
        <end position="355"/>
    </location>
</feature>
<dbReference type="KEGG" id="ccan:109675089"/>
<feature type="region of interest" description="Disordered" evidence="3">
    <location>
        <begin position="346"/>
        <end position="428"/>
    </location>
</feature>
<gene>
    <name evidence="4" type="primary">Map7d3</name>
</gene>
<feature type="compositionally biased region" description="Polar residues" evidence="3">
    <location>
        <begin position="37"/>
        <end position="47"/>
    </location>
</feature>
<sequence length="666" mass="74803">MADRAVASANGSSSLRGTQERMVAVSQTDAEEKRQSRISSLATQSHNARPAFKPMVTDSSVLKNDMKQRLAKERRQERKRQEEANKEMQLLEKERKAKLQFEKQLEEKQRKIKEQKEKDERRRLSSEKRKQNLEAETEKYRAAVSRTMQWSTRFDQRSKRCSWDGSTENTENKNGKRELKRSSSLNRKDRRERSHGDNQYVNKPVISNHVLRYIQVPIRSHSSDELKTSTVLSMLGVKMNLHTKLDMTPLEKADTPLEANPSKQSEVPPEVIVEVPPQVNVEAAPKMNIEVTPKENVEMPPQGNTDVQPAVHPMVSIATTPMASMESPVLSLDSLPLSVESSPLVSVEASPVVSLDTSPETSMAISPEVGIDPASMEASTETNADETSVEVLPEVNVEENLEAHLEGKAGRSSDASMKGPSKDSITPPKVIVDVASQTSVDMPCKKPEPKTQISNPVIKKRPSSHIPCYRWPSSARGWRSPSPVYTTSTHLVLFLSKQSQRNHSSSPIPVLPSIPAHTSLSYKITPVQCTVFVPNALGSIRKKRRTVSTSKSEGDVQKHNLKEDMADEEPAEVQDEDGFQVQGLKMNKEFQPEDDHGFPQKGDTKIKNQEAVEKHKKGHERIMLQNLQERLERKKLLTHCLGVIVLNNVEHKITEHVFEKHKADVC</sequence>
<accession>A0A8B7TLA9</accession>
<dbReference type="AlphaFoldDB" id="A0A8B7TLA9"/>
<feature type="compositionally biased region" description="Basic and acidic residues" evidence="3">
    <location>
        <begin position="170"/>
        <end position="196"/>
    </location>
</feature>
<proteinExistence type="inferred from homology"/>
<dbReference type="RefSeq" id="XP_020007487.1">
    <property type="nucleotide sequence ID" value="XM_020151898.1"/>
</dbReference>
<name>A0A8B7TLA9_CASCN</name>
<reference evidence="4" key="1">
    <citation type="submission" date="2025-08" db="UniProtKB">
        <authorList>
            <consortium name="RefSeq"/>
        </authorList>
    </citation>
    <scope>IDENTIFICATION</scope>
    <source>
        <tissue evidence="4">Leukocyte</tissue>
    </source>
</reference>
<feature type="region of interest" description="Disordered" evidence="3">
    <location>
        <begin position="155"/>
        <end position="203"/>
    </location>
</feature>
<comment type="similarity">
    <text evidence="1">Belongs to the MAP7 family.</text>
</comment>
<dbReference type="InterPro" id="IPR051483">
    <property type="entry name" value="MAP7_domain-containing"/>
</dbReference>
<evidence type="ECO:0000256" key="1">
    <source>
        <dbReference type="ARBA" id="ARBA00007525"/>
    </source>
</evidence>
<evidence type="ECO:0000256" key="3">
    <source>
        <dbReference type="SAM" id="MobiDB-lite"/>
    </source>
</evidence>
<organism evidence="4">
    <name type="scientific">Castor canadensis</name>
    <name type="common">American beaver</name>
    <dbReference type="NCBI Taxonomy" id="51338"/>
    <lineage>
        <taxon>Eukaryota</taxon>
        <taxon>Metazoa</taxon>
        <taxon>Chordata</taxon>
        <taxon>Craniata</taxon>
        <taxon>Vertebrata</taxon>
        <taxon>Euteleostomi</taxon>
        <taxon>Mammalia</taxon>
        <taxon>Eutheria</taxon>
        <taxon>Euarchontoglires</taxon>
        <taxon>Glires</taxon>
        <taxon>Rodentia</taxon>
        <taxon>Castorimorpha</taxon>
        <taxon>Castoridae</taxon>
        <taxon>Castor</taxon>
    </lineage>
</organism>
<dbReference type="PANTHER" id="PTHR15073">
    <property type="entry name" value="MICROTUBULE-ASSOCIATED PROTEIN"/>
    <property type="match status" value="1"/>
</dbReference>
<protein>
    <submittedName>
        <fullName evidence="4">MAP7 domain-containing protein 3</fullName>
    </submittedName>
</protein>
<keyword evidence="2" id="KW-0175">Coiled coil</keyword>
<feature type="region of interest" description="Disordered" evidence="3">
    <location>
        <begin position="1"/>
        <end position="91"/>
    </location>
</feature>
<evidence type="ECO:0000256" key="2">
    <source>
        <dbReference type="ARBA" id="ARBA00023054"/>
    </source>
</evidence>
<dbReference type="OrthoDB" id="9950536at2759"/>
<dbReference type="GO" id="GO:0000226">
    <property type="term" value="P:microtubule cytoskeleton organization"/>
    <property type="evidence" value="ECO:0007669"/>
    <property type="project" value="TreeGrafter"/>
</dbReference>
<feature type="compositionally biased region" description="Basic and acidic residues" evidence="3">
    <location>
        <begin position="64"/>
        <end position="91"/>
    </location>
</feature>
<feature type="compositionally biased region" description="Basic and acidic residues" evidence="3">
    <location>
        <begin position="401"/>
        <end position="411"/>
    </location>
</feature>